<keyword evidence="9" id="KW-0472">Membrane</keyword>
<dbReference type="PROSITE" id="PS50268">
    <property type="entry name" value="CADHERIN_2"/>
    <property type="match status" value="14"/>
</dbReference>
<dbReference type="FunFam" id="2.60.40.60:FF:000020">
    <property type="entry name" value="Dachsous cadherin-related 1b"/>
    <property type="match status" value="1"/>
</dbReference>
<evidence type="ECO:0000259" key="13">
    <source>
        <dbReference type="PROSITE" id="PS50268"/>
    </source>
</evidence>
<dbReference type="GO" id="GO:0016477">
    <property type="term" value="P:cell migration"/>
    <property type="evidence" value="ECO:0007669"/>
    <property type="project" value="TreeGrafter"/>
</dbReference>
<evidence type="ECO:0000256" key="4">
    <source>
        <dbReference type="ARBA" id="ARBA00022729"/>
    </source>
</evidence>
<keyword evidence="6 12" id="KW-0106">Calcium</keyword>
<dbReference type="EMBL" id="QCYY01001660">
    <property type="protein sequence ID" value="ROT76456.1"/>
    <property type="molecule type" value="Genomic_DNA"/>
</dbReference>
<dbReference type="Proteomes" id="UP000283509">
    <property type="component" value="Unassembled WGS sequence"/>
</dbReference>
<evidence type="ECO:0000256" key="2">
    <source>
        <dbReference type="ARBA" id="ARBA00022536"/>
    </source>
</evidence>
<dbReference type="GO" id="GO:0008013">
    <property type="term" value="F:beta-catenin binding"/>
    <property type="evidence" value="ECO:0007669"/>
    <property type="project" value="TreeGrafter"/>
</dbReference>
<dbReference type="Gene3D" id="2.60.40.60">
    <property type="entry name" value="Cadherins"/>
    <property type="match status" value="14"/>
</dbReference>
<dbReference type="GO" id="GO:0098858">
    <property type="term" value="C:actin-based cell projection"/>
    <property type="evidence" value="ECO:0007669"/>
    <property type="project" value="UniProtKB-ARBA"/>
</dbReference>
<dbReference type="InterPro" id="IPR015919">
    <property type="entry name" value="Cadherin-like_sf"/>
</dbReference>
<dbReference type="GO" id="GO:0048565">
    <property type="term" value="P:digestive tract development"/>
    <property type="evidence" value="ECO:0007669"/>
    <property type="project" value="UniProtKB-ARBA"/>
</dbReference>
<feature type="domain" description="Cadherin" evidence="13">
    <location>
        <begin position="429"/>
        <end position="530"/>
    </location>
</feature>
<evidence type="ECO:0000256" key="1">
    <source>
        <dbReference type="ARBA" id="ARBA00004167"/>
    </source>
</evidence>
<keyword evidence="7" id="KW-0130">Cell adhesion</keyword>
<gene>
    <name evidence="14" type="ORF">C7M84_004962</name>
</gene>
<evidence type="ECO:0000313" key="15">
    <source>
        <dbReference type="Proteomes" id="UP000283509"/>
    </source>
</evidence>
<feature type="domain" description="Cadherin" evidence="13">
    <location>
        <begin position="325"/>
        <end position="428"/>
    </location>
</feature>
<keyword evidence="3" id="KW-0812">Transmembrane</keyword>
<feature type="domain" description="Cadherin" evidence="13">
    <location>
        <begin position="632"/>
        <end position="732"/>
    </location>
</feature>
<feature type="domain" description="Cadherin" evidence="13">
    <location>
        <begin position="108"/>
        <end position="205"/>
    </location>
</feature>
<dbReference type="FunFam" id="2.60.40.60:FF:000032">
    <property type="entry name" value="FAT atypical cadherin 1"/>
    <property type="match status" value="1"/>
</dbReference>
<keyword evidence="11" id="KW-0325">Glycoprotein</keyword>
<sequence>MCNIIAVIKVSSGSAVGTAVARVVALDHDKAENGRLSYSIAEGNAGGTFSISPHLGVISLRQDLRDDRASEYLLLVRAVDHGFEARAASVPVRVVVTSSPDAPPVWLEDASQVVEVGEWTTVGSAVARLTATSPSSLHYTVTAGNDDGVFLVSPASGVVSLAAPLDYETTAWYNLTVSATNLAGVSRTTWLGITVLDENDWWPEWDHYVYEGTVLQNAPVNAPVLATQTHGARDPAPLTVSATDRDQGLNGRITYSIVEKDMTQYFSIDSFTGAVRVSGPLGDFTGPARLSVWARDGGSPRRECLAPARVVVNVIPVKVPSKAFSRSVYTADLYLPTVPGVRVVCVGHSDLQEQRQLDSSPQLNYTVIDGDETRRFAFDSENKCLFVRDHLNLNPHYNLTIQAVDGTTVSTAVAEVFVQDVPQSPLSFMQDKYWASVYENSTKEINVVVLGVKGQPLNSHILYSILNPNENFEIRTTAGIIKTTGKPFDRETKDHYTLVVQAKEAEDERNVAQVLVHVAVMDVNDNEPVFVGQPYYALVSTTAARGHVVTKVRAVDADAGDFGSVRYELVRGSGELFAVNKKTGEISLKQPLMVADKTYSLTVAAYDGGKMPLSSQAHVLIRVVSSEGPIFTSGHYLASIREDARLGSPVLRVEAASSSGAPLMYTIVAGNTNEEFALEYTSGVVQTLGSLDYESVRTHNLSVRARDPVTGGHTDAQVTISVLDVNDNPPVFSSQVFKAQVSEAAALGHFVVQVAATDQDTGAGGRVRFSCEPECGFFHVGEDDGVVTVARRLDAEAKAQHTLTGQSLRPESLLAAAANSLCGDTMQRCPSISFLHVHIRGQRTRGVIGPHSSPRAAAAIPSHGVTDFNDNAPVWRQDSYSCRVSSEAQPGHVVTALTAHDPDVGESTYLRYGIHSGDRADIFKIDPLTGILVVTSPKKLENMTSANLNISVTDGVHVAFAGLRATVTPSNRHSPRFERPVYEGWVDENGAPGQFVLTLKALDPDGGEFGALEFAILYQSLEGSFSVDKEGNLYTETPLDREMVSLHILRVTALDGGGRAAFAEVRVSVRDKNDNAPRFRLLEYQANINTDMLPGSSILKVESSDPDEGKNSEVLYHMYEANSSEALTLFRIDPRNGIVTLSGNIQERENEVYQFFIRAEDGGSPRHHSDVPVTIFLLAPEDRPPRSSRQYAQFFLREDAAIGTVITSLWMDGPQEVAYTLIVDEPVADMETGETGSPAQNSRLFGLTLSGQLVVQGALDHEKWPTHRITVVNHTLATPPTLDYMTISVVVMDVNDCSPQFGLNSYVADVSENSEIGSVITIVTATDDDDGNNGQVQYSMNEDEEVIKSTFRIDPHTGTLTLASQLDREVVSKYTLTVLATDGGAEPRTASTTLTVVVMDYNDNPPVFARESYVTAVPEDTATGTAVLELSVLDADEKTATLDYFVTSGDPKGHFLVHTSGQGGGGRISPRFPFPPPLKFPLLASFPLRLPPPPLHPFTPPPPPPPPVPLPLSSRTTHAQNFQQIFQPFLPSRPLRSPAQPHPPLPPLISPPIVPICCRDPSFCPPPLAPSPAFQPHPLHHPPSSHSHLSSSASLSSILSYSLTSRSFSILPFFPTSPTPSYFLVLFLSSIPPGSFALPILLPLILSHPSHPPPTAILLPYSSILPTSPPLSSPQPSARSSPSFHPLPPRLLLTPPLPTPPNPSLPLPRLTFYI</sequence>
<evidence type="ECO:0000256" key="7">
    <source>
        <dbReference type="ARBA" id="ARBA00022889"/>
    </source>
</evidence>
<accession>A0A3R7P5Z4</accession>
<dbReference type="GO" id="GO:0007424">
    <property type="term" value="P:open tracheal system development"/>
    <property type="evidence" value="ECO:0007669"/>
    <property type="project" value="UniProtKB-ARBA"/>
</dbReference>
<proteinExistence type="predicted"/>
<evidence type="ECO:0000256" key="9">
    <source>
        <dbReference type="ARBA" id="ARBA00023136"/>
    </source>
</evidence>
<dbReference type="GO" id="GO:0035239">
    <property type="term" value="P:tube morphogenesis"/>
    <property type="evidence" value="ECO:0007669"/>
    <property type="project" value="UniProtKB-ARBA"/>
</dbReference>
<dbReference type="PANTHER" id="PTHR24027">
    <property type="entry name" value="CADHERIN-23"/>
    <property type="match status" value="1"/>
</dbReference>
<feature type="domain" description="Cadherin" evidence="13">
    <location>
        <begin position="1302"/>
        <end position="1408"/>
    </location>
</feature>
<dbReference type="PRINTS" id="PR00205">
    <property type="entry name" value="CADHERIN"/>
</dbReference>
<dbReference type="CDD" id="cd11304">
    <property type="entry name" value="Cadherin_repeat"/>
    <property type="match status" value="13"/>
</dbReference>
<dbReference type="SUPFAM" id="SSF49313">
    <property type="entry name" value="Cadherin-like"/>
    <property type="match status" value="14"/>
</dbReference>
<dbReference type="FunFam" id="2.60.40.60:FF:000053">
    <property type="entry name" value="FAT atypical cadherin 3"/>
    <property type="match status" value="1"/>
</dbReference>
<evidence type="ECO:0000256" key="6">
    <source>
        <dbReference type="ARBA" id="ARBA00022837"/>
    </source>
</evidence>
<feature type="domain" description="Cadherin" evidence="13">
    <location>
        <begin position="978"/>
        <end position="1079"/>
    </location>
</feature>
<feature type="domain" description="Cadherin" evidence="13">
    <location>
        <begin position="531"/>
        <end position="631"/>
    </location>
</feature>
<dbReference type="OrthoDB" id="6354497at2759"/>
<dbReference type="FunFam" id="2.60.40.60:FF:000021">
    <property type="entry name" value="FAT atypical cadherin 1"/>
    <property type="match status" value="3"/>
</dbReference>
<feature type="domain" description="Cadherin" evidence="13">
    <location>
        <begin position="1080"/>
        <end position="1187"/>
    </location>
</feature>
<keyword evidence="10" id="KW-1015">Disulfide bond</keyword>
<keyword evidence="2" id="KW-0245">EGF-like domain</keyword>
<dbReference type="GO" id="GO:0005509">
    <property type="term" value="F:calcium ion binding"/>
    <property type="evidence" value="ECO:0007669"/>
    <property type="project" value="UniProtKB-UniRule"/>
</dbReference>
<dbReference type="InterPro" id="IPR020894">
    <property type="entry name" value="Cadherin_CS"/>
</dbReference>
<keyword evidence="4" id="KW-0732">Signal</keyword>
<feature type="domain" description="Cadherin" evidence="13">
    <location>
        <begin position="8"/>
        <end position="106"/>
    </location>
</feature>
<evidence type="ECO:0000256" key="8">
    <source>
        <dbReference type="ARBA" id="ARBA00022989"/>
    </source>
</evidence>
<feature type="domain" description="Cadherin" evidence="13">
    <location>
        <begin position="1409"/>
        <end position="1469"/>
    </location>
</feature>
<protein>
    <submittedName>
        <fullName evidence="14">Putative fat-like cadherin-related tumor suppressor-like protein</fullName>
    </submittedName>
</protein>
<keyword evidence="8" id="KW-1133">Transmembrane helix</keyword>
<dbReference type="GO" id="GO:0045296">
    <property type="term" value="F:cadherin binding"/>
    <property type="evidence" value="ECO:0007669"/>
    <property type="project" value="TreeGrafter"/>
</dbReference>
<feature type="domain" description="Cadherin" evidence="13">
    <location>
        <begin position="876"/>
        <end position="977"/>
    </location>
</feature>
<dbReference type="FunFam" id="2.60.40.60:FF:000058">
    <property type="entry name" value="FAT atypical cadherin 3"/>
    <property type="match status" value="1"/>
</dbReference>
<dbReference type="Pfam" id="PF00028">
    <property type="entry name" value="Cadherin"/>
    <property type="match status" value="11"/>
</dbReference>
<dbReference type="GO" id="GO:0007156">
    <property type="term" value="P:homophilic cell adhesion via plasma membrane adhesion molecules"/>
    <property type="evidence" value="ECO:0007669"/>
    <property type="project" value="InterPro"/>
</dbReference>
<feature type="domain" description="Cadherin" evidence="13">
    <location>
        <begin position="1188"/>
        <end position="1301"/>
    </location>
</feature>
<dbReference type="SMART" id="SM00112">
    <property type="entry name" value="CA"/>
    <property type="match status" value="13"/>
</dbReference>
<evidence type="ECO:0000256" key="10">
    <source>
        <dbReference type="ARBA" id="ARBA00023157"/>
    </source>
</evidence>
<reference evidence="14 15" key="1">
    <citation type="submission" date="2018-04" db="EMBL/GenBank/DDBJ databases">
        <authorList>
            <person name="Zhang X."/>
            <person name="Yuan J."/>
            <person name="Li F."/>
            <person name="Xiang J."/>
        </authorList>
    </citation>
    <scope>NUCLEOTIDE SEQUENCE [LARGE SCALE GENOMIC DNA]</scope>
    <source>
        <tissue evidence="14">Muscle</tissue>
    </source>
</reference>
<comment type="caution">
    <text evidence="14">The sequence shown here is derived from an EMBL/GenBank/DDBJ whole genome shotgun (WGS) entry which is preliminary data.</text>
</comment>
<dbReference type="GO" id="GO:0007431">
    <property type="term" value="P:salivary gland development"/>
    <property type="evidence" value="ECO:0007669"/>
    <property type="project" value="UniProtKB-ARBA"/>
</dbReference>
<feature type="domain" description="Cadherin" evidence="13">
    <location>
        <begin position="206"/>
        <end position="324"/>
    </location>
</feature>
<evidence type="ECO:0000256" key="12">
    <source>
        <dbReference type="PROSITE-ProRule" id="PRU00043"/>
    </source>
</evidence>
<dbReference type="PROSITE" id="PS00232">
    <property type="entry name" value="CADHERIN_1"/>
    <property type="match status" value="4"/>
</dbReference>
<feature type="domain" description="Cadherin" evidence="13">
    <location>
        <begin position="733"/>
        <end position="875"/>
    </location>
</feature>
<dbReference type="STRING" id="6689.A0A3R7P5Z4"/>
<dbReference type="InterPro" id="IPR039808">
    <property type="entry name" value="Cadherin"/>
</dbReference>
<organism evidence="14 15">
    <name type="scientific">Penaeus vannamei</name>
    <name type="common">Whiteleg shrimp</name>
    <name type="synonym">Litopenaeus vannamei</name>
    <dbReference type="NCBI Taxonomy" id="6689"/>
    <lineage>
        <taxon>Eukaryota</taxon>
        <taxon>Metazoa</taxon>
        <taxon>Ecdysozoa</taxon>
        <taxon>Arthropoda</taxon>
        <taxon>Crustacea</taxon>
        <taxon>Multicrustacea</taxon>
        <taxon>Malacostraca</taxon>
        <taxon>Eumalacostraca</taxon>
        <taxon>Eucarida</taxon>
        <taxon>Decapoda</taxon>
        <taxon>Dendrobranchiata</taxon>
        <taxon>Penaeoidea</taxon>
        <taxon>Penaeidae</taxon>
        <taxon>Penaeus</taxon>
    </lineage>
</organism>
<comment type="subcellular location">
    <subcellularLocation>
        <location evidence="1">Membrane</location>
        <topology evidence="1">Single-pass membrane protein</topology>
    </subcellularLocation>
</comment>
<dbReference type="InterPro" id="IPR002126">
    <property type="entry name" value="Cadherin-like_dom"/>
</dbReference>
<evidence type="ECO:0000256" key="5">
    <source>
        <dbReference type="ARBA" id="ARBA00022737"/>
    </source>
</evidence>
<evidence type="ECO:0000313" key="14">
    <source>
        <dbReference type="EMBL" id="ROT76456.1"/>
    </source>
</evidence>
<dbReference type="PANTHER" id="PTHR24027:SF438">
    <property type="entry name" value="CADHERIN 23"/>
    <property type="match status" value="1"/>
</dbReference>
<keyword evidence="5" id="KW-0677">Repeat</keyword>
<dbReference type="GO" id="GO:0008104">
    <property type="term" value="P:intracellular protein localization"/>
    <property type="evidence" value="ECO:0007669"/>
    <property type="project" value="UniProtKB-ARBA"/>
</dbReference>
<reference evidence="14 15" key="2">
    <citation type="submission" date="2019-01" db="EMBL/GenBank/DDBJ databases">
        <title>The decoding of complex shrimp genome reveals the adaptation for benthos swimmer, frequently molting mechanism and breeding impact on genome.</title>
        <authorList>
            <person name="Sun Y."/>
            <person name="Gao Y."/>
            <person name="Yu Y."/>
        </authorList>
    </citation>
    <scope>NUCLEOTIDE SEQUENCE [LARGE SCALE GENOMIC DNA]</scope>
    <source>
        <tissue evidence="14">Muscle</tissue>
    </source>
</reference>
<name>A0A3R7P5Z4_PENVA</name>
<evidence type="ECO:0000256" key="11">
    <source>
        <dbReference type="ARBA" id="ARBA00023180"/>
    </source>
</evidence>
<dbReference type="GO" id="GO:0016342">
    <property type="term" value="C:catenin complex"/>
    <property type="evidence" value="ECO:0007669"/>
    <property type="project" value="TreeGrafter"/>
</dbReference>
<keyword evidence="15" id="KW-1185">Reference proteome</keyword>
<evidence type="ECO:0000256" key="3">
    <source>
        <dbReference type="ARBA" id="ARBA00022692"/>
    </source>
</evidence>